<evidence type="ECO:0000256" key="4">
    <source>
        <dbReference type="ARBA" id="ARBA00022723"/>
    </source>
</evidence>
<dbReference type="PANTHER" id="PTHR10696:SF55">
    <property type="entry name" value="DIOXYGENASE, PUTATIVE-RELATED"/>
    <property type="match status" value="1"/>
</dbReference>
<dbReference type="InterPro" id="IPR042098">
    <property type="entry name" value="TauD-like_sf"/>
</dbReference>
<dbReference type="GO" id="GO:0005739">
    <property type="term" value="C:mitochondrion"/>
    <property type="evidence" value="ECO:0007669"/>
    <property type="project" value="TreeGrafter"/>
</dbReference>
<keyword evidence="5" id="KW-0124">Carnitine biosynthesis</keyword>
<feature type="domain" description="Gamma-butyrobetaine hydroxylase-like N-terminal" evidence="11">
    <location>
        <begin position="58"/>
        <end position="126"/>
    </location>
</feature>
<feature type="domain" description="TauD/TfdA-like" evidence="10">
    <location>
        <begin position="189"/>
        <end position="419"/>
    </location>
</feature>
<evidence type="ECO:0000256" key="1">
    <source>
        <dbReference type="ARBA" id="ARBA00001954"/>
    </source>
</evidence>
<dbReference type="GO" id="GO:0045329">
    <property type="term" value="P:carnitine biosynthetic process"/>
    <property type="evidence" value="ECO:0007669"/>
    <property type="project" value="UniProtKB-KW"/>
</dbReference>
<dbReference type="PANTHER" id="PTHR10696">
    <property type="entry name" value="GAMMA-BUTYROBETAINE HYDROXYLASE-RELATED"/>
    <property type="match status" value="1"/>
</dbReference>
<comment type="pathway">
    <text evidence="2">Amine and polyamine biosynthesis; carnitine biosynthesis.</text>
</comment>
<evidence type="ECO:0000259" key="10">
    <source>
        <dbReference type="Pfam" id="PF02668"/>
    </source>
</evidence>
<evidence type="ECO:0000256" key="3">
    <source>
        <dbReference type="ARBA" id="ARBA00008654"/>
    </source>
</evidence>
<accession>A0AAJ6VUL7</accession>
<evidence type="ECO:0000256" key="2">
    <source>
        <dbReference type="ARBA" id="ARBA00005022"/>
    </source>
</evidence>
<comment type="similarity">
    <text evidence="3">Belongs to the gamma-BBH/TMLD family.</text>
</comment>
<protein>
    <submittedName>
        <fullName evidence="13 14">Uncharacterized protein LOC100901998</fullName>
    </submittedName>
</protein>
<organism evidence="12 13">
    <name type="scientific">Galendromus occidentalis</name>
    <name type="common">western predatory mite</name>
    <dbReference type="NCBI Taxonomy" id="34638"/>
    <lineage>
        <taxon>Eukaryota</taxon>
        <taxon>Metazoa</taxon>
        <taxon>Ecdysozoa</taxon>
        <taxon>Arthropoda</taxon>
        <taxon>Chelicerata</taxon>
        <taxon>Arachnida</taxon>
        <taxon>Acari</taxon>
        <taxon>Parasitiformes</taxon>
        <taxon>Mesostigmata</taxon>
        <taxon>Gamasina</taxon>
        <taxon>Phytoseioidea</taxon>
        <taxon>Phytoseiidae</taxon>
        <taxon>Typhlodrominae</taxon>
        <taxon>Galendromus</taxon>
    </lineage>
</organism>
<evidence type="ECO:0000313" key="13">
    <source>
        <dbReference type="RefSeq" id="XP_003737158.1"/>
    </source>
</evidence>
<gene>
    <name evidence="13 14" type="primary">LOC100901998</name>
</gene>
<dbReference type="GO" id="GO:0046872">
    <property type="term" value="F:metal ion binding"/>
    <property type="evidence" value="ECO:0007669"/>
    <property type="project" value="UniProtKB-KW"/>
</dbReference>
<evidence type="ECO:0000256" key="8">
    <source>
        <dbReference type="ARBA" id="ARBA00023004"/>
    </source>
</evidence>
<dbReference type="InterPro" id="IPR003819">
    <property type="entry name" value="TauD/TfdA-like"/>
</dbReference>
<evidence type="ECO:0000259" key="11">
    <source>
        <dbReference type="Pfam" id="PF06155"/>
    </source>
</evidence>
<dbReference type="Gene3D" id="3.30.2020.30">
    <property type="match status" value="1"/>
</dbReference>
<dbReference type="RefSeq" id="XP_018497313.1">
    <property type="nucleotide sequence ID" value="XM_018641797.1"/>
</dbReference>
<comment type="cofactor">
    <cofactor evidence="1">
        <name>Fe(2+)</name>
        <dbReference type="ChEBI" id="CHEBI:29033"/>
    </cofactor>
</comment>
<keyword evidence="12" id="KW-1185">Reference proteome</keyword>
<dbReference type="FunFam" id="3.30.2020.30:FF:000002">
    <property type="entry name" value="Putative gamma-butyrobetaine dioxygenase"/>
    <property type="match status" value="1"/>
</dbReference>
<evidence type="ECO:0000313" key="14">
    <source>
        <dbReference type="RefSeq" id="XP_018497313.1"/>
    </source>
</evidence>
<dbReference type="InterPro" id="IPR010376">
    <property type="entry name" value="GBBH-like_N"/>
</dbReference>
<dbReference type="RefSeq" id="XP_003737158.1">
    <property type="nucleotide sequence ID" value="XM_003737110.2"/>
</dbReference>
<dbReference type="GO" id="GO:0016706">
    <property type="term" value="F:2-oxoglutarate-dependent dioxygenase activity"/>
    <property type="evidence" value="ECO:0007669"/>
    <property type="project" value="UniProtKB-ARBA"/>
</dbReference>
<keyword evidence="4" id="KW-0479">Metal-binding</keyword>
<evidence type="ECO:0000313" key="12">
    <source>
        <dbReference type="Proteomes" id="UP000694867"/>
    </source>
</evidence>
<evidence type="ECO:0000256" key="7">
    <source>
        <dbReference type="ARBA" id="ARBA00023002"/>
    </source>
</evidence>
<evidence type="ECO:0000256" key="9">
    <source>
        <dbReference type="SAM" id="MobiDB-lite"/>
    </source>
</evidence>
<feature type="region of interest" description="Disordered" evidence="9">
    <location>
        <begin position="250"/>
        <end position="272"/>
    </location>
</feature>
<proteinExistence type="inferred from homology"/>
<keyword evidence="6" id="KW-0223">Dioxygenase</keyword>
<dbReference type="InterPro" id="IPR038492">
    <property type="entry name" value="GBBH-like_N_sf"/>
</dbReference>
<dbReference type="GeneID" id="100901998"/>
<dbReference type="Pfam" id="PF02668">
    <property type="entry name" value="TauD"/>
    <property type="match status" value="1"/>
</dbReference>
<evidence type="ECO:0000256" key="5">
    <source>
        <dbReference type="ARBA" id="ARBA00022873"/>
    </source>
</evidence>
<dbReference type="KEGG" id="goe:100901998"/>
<dbReference type="Pfam" id="PF06155">
    <property type="entry name" value="GBBH-like_N"/>
    <property type="match status" value="1"/>
</dbReference>
<dbReference type="SUPFAM" id="SSF51197">
    <property type="entry name" value="Clavaminate synthase-like"/>
    <property type="match status" value="1"/>
</dbReference>
<keyword evidence="7" id="KW-0560">Oxidoreductase</keyword>
<evidence type="ECO:0000256" key="6">
    <source>
        <dbReference type="ARBA" id="ARBA00022964"/>
    </source>
</evidence>
<dbReference type="AlphaFoldDB" id="A0AAJ6VUL7"/>
<dbReference type="InterPro" id="IPR050411">
    <property type="entry name" value="AlphaKG_dependent_hydroxylases"/>
</dbReference>
<dbReference type="Proteomes" id="UP000694867">
    <property type="component" value="Unplaced"/>
</dbReference>
<reference evidence="13 14" key="1">
    <citation type="submission" date="2025-04" db="UniProtKB">
        <authorList>
            <consortium name="RefSeq"/>
        </authorList>
    </citation>
    <scope>IDENTIFICATION</scope>
</reference>
<name>A0AAJ6VUL7_9ACAR</name>
<dbReference type="Gene3D" id="3.60.130.10">
    <property type="entry name" value="Clavaminate synthase-like"/>
    <property type="match status" value="1"/>
</dbReference>
<keyword evidence="8" id="KW-0408">Iron</keyword>
<sequence>MNLLKLSYRVTRLLSTKHIHAASDTSPLGRGFAIEPQAENEDQDLLPKPVITRVDRINETTLCVNFSDSTRCSFNTVWLRDSCRCPLCVHPLTHGRKVDCTQYSPELNPISWSLKDSSVLEISWPRETTNVRANDGQHTSSFSSEWLYQFRPLFERSETTPPEITEIKDETYVPRASIILWNRETFEEDPPEVSFGDFMSLRSGLKQVLKNVTKFGFCLLKDVPVQENEVSKIAVRMGYVREIGCGRTFSIGSPRKQHQREQPSAAPTTNNLNSQAYREWSPGVQLLHCIRNDNQTMKESAAIHEFIDGFAAAQWLRYHDPSSFDILTRTAITFSFLDIERDRWHRETNPIISLDSRGQIREVHYSTLSMRPPLLPTTQMNLFYNAYRLLSKRLRDTTLAFTIQMQPGDLVIFNNRRIIERGTGDLESSCDVFMQGCYMDASEILACYEKMKKDDAIDDRDH</sequence>